<comment type="caution">
    <text evidence="1">The sequence shown here is derived from an EMBL/GenBank/DDBJ whole genome shotgun (WGS) entry which is preliminary data.</text>
</comment>
<sequence>MLDKHLPLDAAADIIGELGLNGGQIRHTNKTMQRIVRNAWNRLPAARRPSTFDEFADTVPAHHWALMFEVCALSGLGRTNEACALISTARRLRTIHSDCAR</sequence>
<reference evidence="1" key="2">
    <citation type="submission" date="2020-09" db="EMBL/GenBank/DDBJ databases">
        <authorList>
            <person name="Sun Q."/>
            <person name="Ohkuma M."/>
        </authorList>
    </citation>
    <scope>NUCLEOTIDE SEQUENCE</scope>
    <source>
        <strain evidence="1">JCM 4714</strain>
    </source>
</reference>
<dbReference type="AlphaFoldDB" id="A0A918YMD5"/>
<accession>A0A918YMD5</accession>
<dbReference type="RefSeq" id="WP_189956807.1">
    <property type="nucleotide sequence ID" value="NZ_BMVG01000019.1"/>
</dbReference>
<protein>
    <submittedName>
        <fullName evidence="1">Uncharacterized protein</fullName>
    </submittedName>
</protein>
<organism evidence="1 2">
    <name type="scientific">Streptomyces alanosinicus</name>
    <dbReference type="NCBI Taxonomy" id="68171"/>
    <lineage>
        <taxon>Bacteria</taxon>
        <taxon>Bacillati</taxon>
        <taxon>Actinomycetota</taxon>
        <taxon>Actinomycetes</taxon>
        <taxon>Kitasatosporales</taxon>
        <taxon>Streptomycetaceae</taxon>
        <taxon>Streptomyces</taxon>
    </lineage>
</organism>
<dbReference type="EMBL" id="BMVG01000019">
    <property type="protein sequence ID" value="GHE09201.1"/>
    <property type="molecule type" value="Genomic_DNA"/>
</dbReference>
<gene>
    <name evidence="1" type="ORF">GCM10010339_60660</name>
</gene>
<evidence type="ECO:0000313" key="1">
    <source>
        <dbReference type="EMBL" id="GHE09201.1"/>
    </source>
</evidence>
<name>A0A918YMD5_9ACTN</name>
<dbReference type="Proteomes" id="UP000655443">
    <property type="component" value="Unassembled WGS sequence"/>
</dbReference>
<evidence type="ECO:0000313" key="2">
    <source>
        <dbReference type="Proteomes" id="UP000655443"/>
    </source>
</evidence>
<reference evidence="1" key="1">
    <citation type="journal article" date="2014" name="Int. J. Syst. Evol. Microbiol.">
        <title>Complete genome sequence of Corynebacterium casei LMG S-19264T (=DSM 44701T), isolated from a smear-ripened cheese.</title>
        <authorList>
            <consortium name="US DOE Joint Genome Institute (JGI-PGF)"/>
            <person name="Walter F."/>
            <person name="Albersmeier A."/>
            <person name="Kalinowski J."/>
            <person name="Ruckert C."/>
        </authorList>
    </citation>
    <scope>NUCLEOTIDE SEQUENCE</scope>
    <source>
        <strain evidence="1">JCM 4714</strain>
    </source>
</reference>
<proteinExistence type="predicted"/>
<keyword evidence="2" id="KW-1185">Reference proteome</keyword>